<keyword evidence="1" id="KW-0812">Transmembrane</keyword>
<evidence type="ECO:0000256" key="1">
    <source>
        <dbReference type="SAM" id="Phobius"/>
    </source>
</evidence>
<keyword evidence="1" id="KW-0472">Membrane</keyword>
<name>A0ABN6ZTV4_9CREN</name>
<organism evidence="2 3">
    <name type="scientific">Pyrodictium abyssi</name>
    <dbReference type="NCBI Taxonomy" id="54256"/>
    <lineage>
        <taxon>Archaea</taxon>
        <taxon>Thermoproteota</taxon>
        <taxon>Thermoprotei</taxon>
        <taxon>Desulfurococcales</taxon>
        <taxon>Pyrodictiaceae</taxon>
        <taxon>Pyrodictium</taxon>
    </lineage>
</organism>
<sequence length="269" mass="28303">MAALAEKRTQFGTPEEILTGLIALASSTDGIDIVVAAHEGFTYAVNARNPEYEILADELAALASAYLQAIRQRIPGGEVYARVVMGEYEGKAILVADVGEGFTFLAMGEYAGVKAIFDPVLRVIEGKPFKCPACGVVLDIYAGRCPGCGRLVPITQPTCPFCGYTVSSRPCPNCGKMLSLSVSRVELARPGGEAEEEQVEGAEEVAVVRVEPPPRVRAARRLLKVVIGSAVAGIYFVSTYILGVSPATAIVAGLVPLATVFALLLSEPG</sequence>
<dbReference type="RefSeq" id="WP_338251996.1">
    <property type="nucleotide sequence ID" value="NZ_AP028907.1"/>
</dbReference>
<protein>
    <recommendedName>
        <fullName evidence="4">DZANK-type domain-containing protein</fullName>
    </recommendedName>
</protein>
<evidence type="ECO:0000313" key="2">
    <source>
        <dbReference type="EMBL" id="BES81148.1"/>
    </source>
</evidence>
<proteinExistence type="predicted"/>
<dbReference type="GeneID" id="89288739"/>
<gene>
    <name evidence="2" type="ORF">PABY_07150</name>
</gene>
<feature type="transmembrane region" description="Helical" evidence="1">
    <location>
        <begin position="247"/>
        <end position="265"/>
    </location>
</feature>
<dbReference type="EMBL" id="AP028907">
    <property type="protein sequence ID" value="BES81148.1"/>
    <property type="molecule type" value="Genomic_DNA"/>
</dbReference>
<accession>A0ABN6ZTV4</accession>
<evidence type="ECO:0008006" key="4">
    <source>
        <dbReference type="Google" id="ProtNLM"/>
    </source>
</evidence>
<feature type="transmembrane region" description="Helical" evidence="1">
    <location>
        <begin position="222"/>
        <end position="241"/>
    </location>
</feature>
<keyword evidence="3" id="KW-1185">Reference proteome</keyword>
<keyword evidence="1" id="KW-1133">Transmembrane helix</keyword>
<reference evidence="2 3" key="1">
    <citation type="submission" date="2023-09" db="EMBL/GenBank/DDBJ databases">
        <title>Pyrofollis japonicus gen. nov. sp. nov., a novel member of the family Pyrodictiaceae isolated from the Iheya North hydrothermal field.</title>
        <authorList>
            <person name="Miyazaki U."/>
            <person name="Sanari M."/>
            <person name="Tame A."/>
            <person name="Kitajima M."/>
            <person name="Okamoto A."/>
            <person name="Sawayama S."/>
            <person name="Miyazaki J."/>
            <person name="Takai K."/>
            <person name="Nakagawa S."/>
        </authorList>
    </citation>
    <scope>NUCLEOTIDE SEQUENCE [LARGE SCALE GENOMIC DNA]</scope>
    <source>
        <strain evidence="2 3">AV2</strain>
    </source>
</reference>
<evidence type="ECO:0000313" key="3">
    <source>
        <dbReference type="Proteomes" id="UP001341135"/>
    </source>
</evidence>
<dbReference type="Proteomes" id="UP001341135">
    <property type="component" value="Chromosome"/>
</dbReference>